<accession>A0A396DY21</accession>
<sequence length="87" mass="10218">MPPGKKGQASSLGQNKVHFHKYNLILLPPDTISSHSSEERGLLWKHRLSQARTSYSSHVRILVRIRKMWEKTPHMRIGNIFFKKREL</sequence>
<comment type="caution">
    <text evidence="4">The sequence shown here is derived from an EMBL/GenBank/DDBJ whole genome shotgun (WGS) entry which is preliminary data.</text>
</comment>
<evidence type="ECO:0000313" key="10">
    <source>
        <dbReference type="Proteomes" id="UP000460317"/>
    </source>
</evidence>
<evidence type="ECO:0000313" key="2">
    <source>
        <dbReference type="EMBL" id="KAB4446969.1"/>
    </source>
</evidence>
<evidence type="ECO:0000313" key="7">
    <source>
        <dbReference type="Proteomes" id="UP000284785"/>
    </source>
</evidence>
<proteinExistence type="predicted"/>
<dbReference type="Proteomes" id="UP000436825">
    <property type="component" value="Unassembled WGS sequence"/>
</dbReference>
<dbReference type="EMBL" id="QROV01000010">
    <property type="protein sequence ID" value="RHL59690.1"/>
    <property type="molecule type" value="Genomic_DNA"/>
</dbReference>
<protein>
    <submittedName>
        <fullName evidence="4">Uncharacterized protein</fullName>
    </submittedName>
</protein>
<evidence type="ECO:0000313" key="3">
    <source>
        <dbReference type="EMBL" id="KAB4449385.1"/>
    </source>
</evidence>
<dbReference type="EMBL" id="WCSY01000010">
    <property type="protein sequence ID" value="KAB4312608.1"/>
    <property type="molecule type" value="Genomic_DNA"/>
</dbReference>
<dbReference type="EMBL" id="WCRW01000059">
    <property type="protein sequence ID" value="KAB4449385.1"/>
    <property type="molecule type" value="Genomic_DNA"/>
</dbReference>
<dbReference type="Proteomes" id="UP000440614">
    <property type="component" value="Unassembled WGS sequence"/>
</dbReference>
<evidence type="ECO:0000313" key="4">
    <source>
        <dbReference type="EMBL" id="RHD81122.1"/>
    </source>
</evidence>
<dbReference type="Proteomes" id="UP000283616">
    <property type="component" value="Unassembled WGS sequence"/>
</dbReference>
<name>A0A396DY21_BACT4</name>
<evidence type="ECO:0000313" key="9">
    <source>
        <dbReference type="Proteomes" id="UP000440614"/>
    </source>
</evidence>
<gene>
    <name evidence="5" type="ORF">DW011_10995</name>
    <name evidence="4" type="ORF">DW780_24880</name>
    <name evidence="3" type="ORF">GAN75_27665</name>
    <name evidence="2" type="ORF">GAN93_24720</name>
    <name evidence="1" type="ORF">GAO51_11880</name>
</gene>
<evidence type="ECO:0000313" key="5">
    <source>
        <dbReference type="EMBL" id="RHL59690.1"/>
    </source>
</evidence>
<reference evidence="8 9" key="2">
    <citation type="journal article" date="2019" name="Nat. Med.">
        <title>A library of human gut bacterial isolates paired with longitudinal multiomics data enables mechanistic microbiome research.</title>
        <authorList>
            <person name="Poyet M."/>
            <person name="Groussin M."/>
            <person name="Gibbons S.M."/>
            <person name="Avila-Pacheco J."/>
            <person name="Jiang X."/>
            <person name="Kearney S.M."/>
            <person name="Perrotta A.R."/>
            <person name="Berdy B."/>
            <person name="Zhao S."/>
            <person name="Lieberman T.D."/>
            <person name="Swanson P.K."/>
            <person name="Smith M."/>
            <person name="Roesemann S."/>
            <person name="Alexander J.E."/>
            <person name="Rich S.A."/>
            <person name="Livny J."/>
            <person name="Vlamakis H."/>
            <person name="Clish C."/>
            <person name="Bullock K."/>
            <person name="Deik A."/>
            <person name="Scott J."/>
            <person name="Pierce K.A."/>
            <person name="Xavier R.J."/>
            <person name="Alm E.J."/>
        </authorList>
    </citation>
    <scope>NUCLEOTIDE SEQUENCE [LARGE SCALE GENOMIC DNA]</scope>
    <source>
        <strain evidence="3 8">BIOML-A160</strain>
        <strain evidence="2 10">BIOML-A165</strain>
        <strain evidence="1 9">BIOML-A188</strain>
    </source>
</reference>
<dbReference type="Proteomes" id="UP000460317">
    <property type="component" value="Unassembled WGS sequence"/>
</dbReference>
<evidence type="ECO:0000313" key="1">
    <source>
        <dbReference type="EMBL" id="KAB4312608.1"/>
    </source>
</evidence>
<dbReference type="EMBL" id="QSJP01000034">
    <property type="protein sequence ID" value="RHD81122.1"/>
    <property type="molecule type" value="Genomic_DNA"/>
</dbReference>
<organism evidence="4 7">
    <name type="scientific">Bacteroides thetaiotaomicron</name>
    <dbReference type="NCBI Taxonomy" id="818"/>
    <lineage>
        <taxon>Bacteria</taxon>
        <taxon>Pseudomonadati</taxon>
        <taxon>Bacteroidota</taxon>
        <taxon>Bacteroidia</taxon>
        <taxon>Bacteroidales</taxon>
        <taxon>Bacteroidaceae</taxon>
        <taxon>Bacteroides</taxon>
    </lineage>
</organism>
<dbReference type="AlphaFoldDB" id="A0A396DY21"/>
<reference evidence="6 7" key="1">
    <citation type="submission" date="2018-08" db="EMBL/GenBank/DDBJ databases">
        <title>A genome reference for cultivated species of the human gut microbiota.</title>
        <authorList>
            <person name="Zou Y."/>
            <person name="Xue W."/>
            <person name="Luo G."/>
        </authorList>
    </citation>
    <scope>NUCLEOTIDE SEQUENCE [LARGE SCALE GENOMIC DNA]</scope>
    <source>
        <strain evidence="5 6">AF37-12</strain>
        <strain evidence="4 7">AM30-26</strain>
    </source>
</reference>
<dbReference type="EMBL" id="WCSB01000055">
    <property type="protein sequence ID" value="KAB4446969.1"/>
    <property type="molecule type" value="Genomic_DNA"/>
</dbReference>
<evidence type="ECO:0000313" key="6">
    <source>
        <dbReference type="Proteomes" id="UP000283616"/>
    </source>
</evidence>
<dbReference type="Proteomes" id="UP000284785">
    <property type="component" value="Unassembled WGS sequence"/>
</dbReference>
<evidence type="ECO:0000313" key="8">
    <source>
        <dbReference type="Proteomes" id="UP000436825"/>
    </source>
</evidence>